<evidence type="ECO:0000313" key="3">
    <source>
        <dbReference type="EMBL" id="BBM48416.1"/>
    </source>
</evidence>
<evidence type="ECO:0000313" key="4">
    <source>
        <dbReference type="Proteomes" id="UP000321397"/>
    </source>
</evidence>
<dbReference type="InterPro" id="IPR002711">
    <property type="entry name" value="HNH"/>
</dbReference>
<dbReference type="SMART" id="SM00507">
    <property type="entry name" value="HNHc"/>
    <property type="match status" value="1"/>
</dbReference>
<organism evidence="3 4">
    <name type="scientific">Leptotrichia wadei</name>
    <dbReference type="NCBI Taxonomy" id="157687"/>
    <lineage>
        <taxon>Bacteria</taxon>
        <taxon>Fusobacteriati</taxon>
        <taxon>Fusobacteriota</taxon>
        <taxon>Fusobacteriia</taxon>
        <taxon>Fusobacteriales</taxon>
        <taxon>Leptotrichiaceae</taxon>
        <taxon>Leptotrichia</taxon>
    </lineage>
</organism>
<accession>A0A510K9S3</accession>
<dbReference type="AlphaFoldDB" id="A0A510K9S3"/>
<name>A0A510K9S3_9FUSO</name>
<dbReference type="Proteomes" id="UP000321397">
    <property type="component" value="Chromosome"/>
</dbReference>
<keyword evidence="1" id="KW-0175">Coiled coil</keyword>
<evidence type="ECO:0000259" key="2">
    <source>
        <dbReference type="SMART" id="SM00507"/>
    </source>
</evidence>
<dbReference type="Pfam" id="PF01844">
    <property type="entry name" value="HNH"/>
    <property type="match status" value="1"/>
</dbReference>
<gene>
    <name evidence="3" type="ORF">JMUB3933_1932</name>
</gene>
<sequence length="128" mass="15032">MAKNNKKIKNELINKYGCKCQICNKYFEKDDLCIEHIKAKSVGGTNKKENLSLVCRSCNSKKYNYNTASFPIESFFNRPNFFLKLYGYERKNGVSNKKLTLENIEKMENQLEEKLSILRTVKNKIKEM</sequence>
<dbReference type="RefSeq" id="WP_146961864.1">
    <property type="nucleotide sequence ID" value="NZ_AP019834.1"/>
</dbReference>
<feature type="domain" description="HNH nuclease" evidence="2">
    <location>
        <begin position="7"/>
        <end position="60"/>
    </location>
</feature>
<dbReference type="CDD" id="cd00085">
    <property type="entry name" value="HNHc"/>
    <property type="match status" value="1"/>
</dbReference>
<dbReference type="EMBL" id="AP019834">
    <property type="protein sequence ID" value="BBM48416.1"/>
    <property type="molecule type" value="Genomic_DNA"/>
</dbReference>
<proteinExistence type="predicted"/>
<dbReference type="Gene3D" id="1.10.30.50">
    <property type="match status" value="1"/>
</dbReference>
<dbReference type="InterPro" id="IPR003615">
    <property type="entry name" value="HNH_nuc"/>
</dbReference>
<reference evidence="3 4" key="1">
    <citation type="submission" date="2019-07" db="EMBL/GenBank/DDBJ databases">
        <title>Complete Genome Sequence of Leptotrichia wadei Strain JMUB3933.</title>
        <authorList>
            <person name="Watanabe S."/>
            <person name="Cui L."/>
        </authorList>
    </citation>
    <scope>NUCLEOTIDE SEQUENCE [LARGE SCALE GENOMIC DNA]</scope>
    <source>
        <strain evidence="3 4">JMUB3933</strain>
    </source>
</reference>
<protein>
    <recommendedName>
        <fullName evidence="2">HNH nuclease domain-containing protein</fullName>
    </recommendedName>
</protein>
<evidence type="ECO:0000256" key="1">
    <source>
        <dbReference type="SAM" id="Coils"/>
    </source>
</evidence>
<feature type="coiled-coil region" evidence="1">
    <location>
        <begin position="94"/>
        <end position="124"/>
    </location>
</feature>